<sequence length="397" mass="45709">MFVSIFHNLSEEFRILEQMTSEKPYAVIYFESEKLYSEVPVSWLTTDRQKCWWPKSVNAKPYMTRGDKPQENWILYNVRVEKYCSTLKSARLKAEDPDYVSSSNETQEKGRGLRKKLPKRYVPPADKSSSDEGTITPPPSPTVKVVSLEDVIVVEVPPDEFPSNTNSDKEQPSSSTQGSPHRNLDAGQDDIQIFADTYSEIDDSNVVLTQEMIDETLLHNLEIDQPSKKCDCQKSILKEVYIKTSKLEKMMEEIMKIFSSLKTSNNIITCNEQKLDLLAQLPLKHKQDIIDFDHKITNEQNMKDTYANFLRGIGGKDVKDFVNRCLTCLFTNELGKLCSLVGQRGNLRLDEYTFIKIFQEIVAVTKGSSRYEVEKAIGEWFRLSNQRLNRANKKERK</sequence>
<dbReference type="OrthoDB" id="6778006at2759"/>
<comment type="caution">
    <text evidence="3">The sequence shown here is derived from an EMBL/GenBank/DDBJ whole genome shotgun (WGS) entry which is preliminary data.</text>
</comment>
<dbReference type="InterPro" id="IPR032071">
    <property type="entry name" value="DUF4806"/>
</dbReference>
<evidence type="ECO:0000313" key="3">
    <source>
        <dbReference type="EMBL" id="KAB0805154.1"/>
    </source>
</evidence>
<dbReference type="EMBL" id="VVIM01000001">
    <property type="protein sequence ID" value="KAB0805154.1"/>
    <property type="molecule type" value="Genomic_DNA"/>
</dbReference>
<evidence type="ECO:0000259" key="2">
    <source>
        <dbReference type="Pfam" id="PF16064"/>
    </source>
</evidence>
<feature type="region of interest" description="Disordered" evidence="1">
    <location>
        <begin position="94"/>
        <end position="142"/>
    </location>
</feature>
<dbReference type="PANTHER" id="PTHR34153">
    <property type="entry name" value="SI:CH211-262H13.3-RELATED-RELATED"/>
    <property type="match status" value="1"/>
</dbReference>
<evidence type="ECO:0000256" key="1">
    <source>
        <dbReference type="SAM" id="MobiDB-lite"/>
    </source>
</evidence>
<feature type="compositionally biased region" description="Polar residues" evidence="1">
    <location>
        <begin position="162"/>
        <end position="180"/>
    </location>
</feature>
<feature type="region of interest" description="Disordered" evidence="1">
    <location>
        <begin position="156"/>
        <end position="185"/>
    </location>
</feature>
<reference evidence="3 4" key="1">
    <citation type="journal article" date="2018" name="Elife">
        <title>Firefly genomes illuminate parallel origins of bioluminescence in beetles.</title>
        <authorList>
            <person name="Fallon T.R."/>
            <person name="Lower S.E."/>
            <person name="Chang C.H."/>
            <person name="Bessho-Uehara M."/>
            <person name="Martin G.J."/>
            <person name="Bewick A.J."/>
            <person name="Behringer M."/>
            <person name="Debat H.J."/>
            <person name="Wong I."/>
            <person name="Day J.C."/>
            <person name="Suvorov A."/>
            <person name="Silva C.J."/>
            <person name="Stanger-Hall K.F."/>
            <person name="Hall D.W."/>
            <person name="Schmitz R.J."/>
            <person name="Nelson D.R."/>
            <person name="Lewis S.M."/>
            <person name="Shigenobu S."/>
            <person name="Bybee S.M."/>
            <person name="Larracuente A.M."/>
            <person name="Oba Y."/>
            <person name="Weng J.K."/>
        </authorList>
    </citation>
    <scope>NUCLEOTIDE SEQUENCE [LARGE SCALE GENOMIC DNA]</scope>
    <source>
        <strain evidence="3">1611_PpyrPB1</strain>
        <tissue evidence="3">Whole body</tissue>
    </source>
</reference>
<dbReference type="AlphaFoldDB" id="A0A5N4B6H1"/>
<keyword evidence="4" id="KW-1185">Reference proteome</keyword>
<protein>
    <recommendedName>
        <fullName evidence="2">DUF4806 domain-containing protein</fullName>
    </recommendedName>
</protein>
<dbReference type="Proteomes" id="UP000327044">
    <property type="component" value="Unassembled WGS sequence"/>
</dbReference>
<dbReference type="PANTHER" id="PTHR34153:SF2">
    <property type="entry name" value="SI:CH211-262H13.3-RELATED"/>
    <property type="match status" value="1"/>
</dbReference>
<feature type="domain" description="DUF4806" evidence="2">
    <location>
        <begin position="281"/>
        <end position="360"/>
    </location>
</feature>
<evidence type="ECO:0000313" key="4">
    <source>
        <dbReference type="Proteomes" id="UP000327044"/>
    </source>
</evidence>
<organism evidence="3 4">
    <name type="scientific">Photinus pyralis</name>
    <name type="common">Common eastern firefly</name>
    <name type="synonym">Lampyris pyralis</name>
    <dbReference type="NCBI Taxonomy" id="7054"/>
    <lineage>
        <taxon>Eukaryota</taxon>
        <taxon>Metazoa</taxon>
        <taxon>Ecdysozoa</taxon>
        <taxon>Arthropoda</taxon>
        <taxon>Hexapoda</taxon>
        <taxon>Insecta</taxon>
        <taxon>Pterygota</taxon>
        <taxon>Neoptera</taxon>
        <taxon>Endopterygota</taxon>
        <taxon>Coleoptera</taxon>
        <taxon>Polyphaga</taxon>
        <taxon>Elateriformia</taxon>
        <taxon>Elateroidea</taxon>
        <taxon>Lampyridae</taxon>
        <taxon>Lampyrinae</taxon>
        <taxon>Photinus</taxon>
    </lineage>
</organism>
<dbReference type="InParanoid" id="A0A5N4B6H1"/>
<proteinExistence type="predicted"/>
<name>A0A5N4B6H1_PHOPY</name>
<gene>
    <name evidence="3" type="ORF">PPYR_02124</name>
</gene>
<dbReference type="Pfam" id="PF16064">
    <property type="entry name" value="DUF4806"/>
    <property type="match status" value="1"/>
</dbReference>
<accession>A0A5N4B6H1</accession>